<dbReference type="OrthoDB" id="677143at2"/>
<dbReference type="AlphaFoldDB" id="A0A3E1P081"/>
<gene>
    <name evidence="2" type="ORF">DXN04_16735</name>
</gene>
<evidence type="ECO:0000313" key="3">
    <source>
        <dbReference type="Proteomes" id="UP000261174"/>
    </source>
</evidence>
<organism evidence="2 3">
    <name type="scientific">Chitinophaga silvisoli</name>
    <dbReference type="NCBI Taxonomy" id="2291814"/>
    <lineage>
        <taxon>Bacteria</taxon>
        <taxon>Pseudomonadati</taxon>
        <taxon>Bacteroidota</taxon>
        <taxon>Chitinophagia</taxon>
        <taxon>Chitinophagales</taxon>
        <taxon>Chitinophagaceae</taxon>
        <taxon>Chitinophaga</taxon>
    </lineage>
</organism>
<dbReference type="RefSeq" id="WP_116854529.1">
    <property type="nucleotide sequence ID" value="NZ_QTJV01000006.1"/>
</dbReference>
<comment type="caution">
    <text evidence="2">The sequence shown here is derived from an EMBL/GenBank/DDBJ whole genome shotgun (WGS) entry which is preliminary data.</text>
</comment>
<dbReference type="Proteomes" id="UP000261174">
    <property type="component" value="Unassembled WGS sequence"/>
</dbReference>
<feature type="signal peptide" evidence="1">
    <location>
        <begin position="1"/>
        <end position="22"/>
    </location>
</feature>
<protein>
    <submittedName>
        <fullName evidence="2">Uncharacterized protein</fullName>
    </submittedName>
</protein>
<dbReference type="EMBL" id="QTJV01000006">
    <property type="protein sequence ID" value="RFM33606.1"/>
    <property type="molecule type" value="Genomic_DNA"/>
</dbReference>
<feature type="chain" id="PRO_5017732187" evidence="1">
    <location>
        <begin position="23"/>
        <end position="140"/>
    </location>
</feature>
<keyword evidence="3" id="KW-1185">Reference proteome</keyword>
<sequence>MKIKPRLCFILALVCCVTIVSAQTPVKVVHAYYNDVYKQFNAQVVKVLGLEREQEIAHSFSYIRAVNHHQLSIDYQLYEDSRIISVQIRGKKKDLVDLFAAFYDRKVKTNKLSKRSLIKNDEWVRLLGDEGKIIIQAIIY</sequence>
<evidence type="ECO:0000313" key="2">
    <source>
        <dbReference type="EMBL" id="RFM33606.1"/>
    </source>
</evidence>
<reference evidence="2 3" key="1">
    <citation type="submission" date="2018-08" db="EMBL/GenBank/DDBJ databases">
        <title>Chitinophaga sp. K20C18050901, a novel bacterium isolated from forest soil.</title>
        <authorList>
            <person name="Wang C."/>
        </authorList>
    </citation>
    <scope>NUCLEOTIDE SEQUENCE [LARGE SCALE GENOMIC DNA]</scope>
    <source>
        <strain evidence="2 3">K20C18050901</strain>
    </source>
</reference>
<keyword evidence="1" id="KW-0732">Signal</keyword>
<name>A0A3E1P081_9BACT</name>
<evidence type="ECO:0000256" key="1">
    <source>
        <dbReference type="SAM" id="SignalP"/>
    </source>
</evidence>
<proteinExistence type="predicted"/>
<accession>A0A3E1P081</accession>